<evidence type="ECO:0000313" key="2">
    <source>
        <dbReference type="EMBL" id="SFK81584.1"/>
    </source>
</evidence>
<keyword evidence="3" id="KW-1185">Reference proteome</keyword>
<dbReference type="AlphaFoldDB" id="A0A1I4CJY9"/>
<sequence length="285" mass="30834">MDRVAVFVDAGYLFAQGSVALTGSQKPRASTVLDPASVIAALKEVAAEKASHARLLRIYWYDGAVGGSRPTADQALLAHLDDVKLRLGFINNSGQQKGVDSLIVTDLIELARQKSICDAVLLSGDEDVRVGVQIAQNYGVRVHLLGIQPSRGSQSHQLLQEADTTVEWSAATIGTFLAMRAMADESKHHQSKVAIAANKPAPAATGETGTSALEQAVSDFVQALEETDLDGIVAYWETDRGVPSDFDRKLLPCGREALGRDLEREEIRQVRSRFQMEVKARLAAR</sequence>
<evidence type="ECO:0000259" key="1">
    <source>
        <dbReference type="Pfam" id="PF01936"/>
    </source>
</evidence>
<dbReference type="EMBL" id="FOSL01000013">
    <property type="protein sequence ID" value="SFK81584.1"/>
    <property type="molecule type" value="Genomic_DNA"/>
</dbReference>
<dbReference type="Pfam" id="PF01936">
    <property type="entry name" value="NYN"/>
    <property type="match status" value="1"/>
</dbReference>
<organism evidence="2 3">
    <name type="scientific">Neomesorhizobium albiziae</name>
    <dbReference type="NCBI Taxonomy" id="335020"/>
    <lineage>
        <taxon>Bacteria</taxon>
        <taxon>Pseudomonadati</taxon>
        <taxon>Pseudomonadota</taxon>
        <taxon>Alphaproteobacteria</taxon>
        <taxon>Hyphomicrobiales</taxon>
        <taxon>Phyllobacteriaceae</taxon>
        <taxon>Neomesorhizobium</taxon>
    </lineage>
</organism>
<protein>
    <submittedName>
        <fullName evidence="2">Uncharacterized conserved protein, LabA/DUF88 family</fullName>
    </submittedName>
</protein>
<name>A0A1I4CJY9_9HYPH</name>
<dbReference type="Proteomes" id="UP000323300">
    <property type="component" value="Unassembled WGS sequence"/>
</dbReference>
<dbReference type="Gene3D" id="3.40.50.1010">
    <property type="entry name" value="5'-nuclease"/>
    <property type="match status" value="1"/>
</dbReference>
<evidence type="ECO:0000313" key="3">
    <source>
        <dbReference type="Proteomes" id="UP000323300"/>
    </source>
</evidence>
<accession>A0A1I4CJY9</accession>
<dbReference type="RefSeq" id="WP_149762057.1">
    <property type="nucleotide sequence ID" value="NZ_BSPE01000003.1"/>
</dbReference>
<reference evidence="2 3" key="1">
    <citation type="submission" date="2016-10" db="EMBL/GenBank/DDBJ databases">
        <authorList>
            <person name="Varghese N."/>
            <person name="Submissions S."/>
        </authorList>
    </citation>
    <scope>NUCLEOTIDE SEQUENCE [LARGE SCALE GENOMIC DNA]</scope>
    <source>
        <strain evidence="2 3">DSM 21822</strain>
    </source>
</reference>
<feature type="domain" description="NYN" evidence="1">
    <location>
        <begin position="3"/>
        <end position="166"/>
    </location>
</feature>
<dbReference type="OrthoDB" id="9800236at2"/>
<dbReference type="GO" id="GO:0004540">
    <property type="term" value="F:RNA nuclease activity"/>
    <property type="evidence" value="ECO:0007669"/>
    <property type="project" value="InterPro"/>
</dbReference>
<proteinExistence type="predicted"/>
<dbReference type="InterPro" id="IPR021139">
    <property type="entry name" value="NYN"/>
</dbReference>
<gene>
    <name evidence="2" type="ORF">SAMN04488498_113126</name>
</gene>